<feature type="transmembrane region" description="Helical" evidence="2">
    <location>
        <begin position="248"/>
        <end position="271"/>
    </location>
</feature>
<feature type="region of interest" description="Disordered" evidence="1">
    <location>
        <begin position="1"/>
        <end position="36"/>
    </location>
</feature>
<keyword evidence="2" id="KW-0812">Transmembrane</keyword>
<keyword evidence="2" id="KW-1133">Transmembrane helix</keyword>
<comment type="caution">
    <text evidence="4">The sequence shown here is derived from an EMBL/GenBank/DDBJ whole genome shotgun (WGS) entry which is preliminary data.</text>
</comment>
<evidence type="ECO:0000256" key="1">
    <source>
        <dbReference type="SAM" id="MobiDB-lite"/>
    </source>
</evidence>
<feature type="transmembrane region" description="Helical" evidence="2">
    <location>
        <begin position="129"/>
        <end position="147"/>
    </location>
</feature>
<dbReference type="InterPro" id="IPR044049">
    <property type="entry name" value="EccD_transm"/>
</dbReference>
<feature type="transmembrane region" description="Helical" evidence="2">
    <location>
        <begin position="185"/>
        <end position="207"/>
    </location>
</feature>
<name>A0ABT0X0H9_9ACTN</name>
<accession>A0ABT0X0H9</accession>
<protein>
    <submittedName>
        <fullName evidence="4">Type VII secretion integral membrane protein EccD</fullName>
    </submittedName>
</protein>
<feature type="domain" description="EccD-like transmembrane" evidence="3">
    <location>
        <begin position="43"/>
        <end position="362"/>
    </location>
</feature>
<dbReference type="Pfam" id="PF19053">
    <property type="entry name" value="EccD"/>
    <property type="match status" value="1"/>
</dbReference>
<sequence>MASMGAERTARQQQLSADADKHDGADPGAGPAAWRWSPRTARITGSAATVLLTAVTALLARDAFAPGAVAWWLLGCAALTAAASALLFRRPETVRGAPATLAAASGVLAVLAVWTAADAHQWSAPSRVAGLAVAGSAALVLLGLFSPVGRSGPVGAMALAGLAALWWATLLLTDAPAHAGAAQGVIALVVLGVLPRAALTGAGLAAWGNRPAGASVSRLGAGAALAVTHRGLVGAALVAAASATAAGWLVGGLPSPWAVLFTTVLAVVMWARSRAYPLVIEVVLLRAGAVVLLVRLVAVWMQTNAQASIAAVGLLGAAAVLSLAATAVTLPDRLRTRLSRGMDLAEPAGFVVLLPLAVGVFGTGTHLPGAF</sequence>
<evidence type="ECO:0000256" key="2">
    <source>
        <dbReference type="SAM" id="Phobius"/>
    </source>
</evidence>
<feature type="transmembrane region" description="Helical" evidence="2">
    <location>
        <begin position="43"/>
        <end position="64"/>
    </location>
</feature>
<evidence type="ECO:0000313" key="5">
    <source>
        <dbReference type="Proteomes" id="UP001167160"/>
    </source>
</evidence>
<proteinExistence type="predicted"/>
<dbReference type="Proteomes" id="UP001167160">
    <property type="component" value="Unassembled WGS sequence"/>
</dbReference>
<evidence type="ECO:0000313" key="4">
    <source>
        <dbReference type="EMBL" id="MCM2575999.1"/>
    </source>
</evidence>
<keyword evidence="5" id="KW-1185">Reference proteome</keyword>
<reference evidence="4" key="1">
    <citation type="journal article" date="2023" name="Int. J. Syst. Evol. Microbiol.">
        <title>Streptomyces meridianus sp. nov. isolated from brackish water of the Tagus estuary in Alcochete, Portugal.</title>
        <authorList>
            <person name="Santos J.D.N."/>
            <person name="Klimek D."/>
            <person name="Calusinska M."/>
            <person name="Lobo Da Cunha A."/>
            <person name="Catita J."/>
            <person name="Goncalves H."/>
            <person name="Gonzalez I."/>
            <person name="Reyes F."/>
            <person name="Lage O.M."/>
        </authorList>
    </citation>
    <scope>NUCLEOTIDE SEQUENCE</scope>
    <source>
        <strain evidence="4">MTZ3.1</strain>
    </source>
</reference>
<feature type="transmembrane region" description="Helical" evidence="2">
    <location>
        <begin position="100"/>
        <end position="117"/>
    </location>
</feature>
<feature type="transmembrane region" description="Helical" evidence="2">
    <location>
        <begin position="307"/>
        <end position="328"/>
    </location>
</feature>
<feature type="transmembrane region" description="Helical" evidence="2">
    <location>
        <begin position="70"/>
        <end position="88"/>
    </location>
</feature>
<keyword evidence="2" id="KW-0472">Membrane</keyword>
<feature type="transmembrane region" description="Helical" evidence="2">
    <location>
        <begin position="283"/>
        <end position="301"/>
    </location>
</feature>
<dbReference type="EMBL" id="JAMQGM010000001">
    <property type="protein sequence ID" value="MCM2575999.1"/>
    <property type="molecule type" value="Genomic_DNA"/>
</dbReference>
<feature type="transmembrane region" description="Helical" evidence="2">
    <location>
        <begin position="154"/>
        <end position="173"/>
    </location>
</feature>
<gene>
    <name evidence="4" type="ORF">M1E25_01285</name>
</gene>
<feature type="transmembrane region" description="Helical" evidence="2">
    <location>
        <begin position="348"/>
        <end position="367"/>
    </location>
</feature>
<evidence type="ECO:0000259" key="3">
    <source>
        <dbReference type="Pfam" id="PF19053"/>
    </source>
</evidence>
<organism evidence="4 5">
    <name type="scientific">Streptomyces meridianus</name>
    <dbReference type="NCBI Taxonomy" id="2938945"/>
    <lineage>
        <taxon>Bacteria</taxon>
        <taxon>Bacillati</taxon>
        <taxon>Actinomycetota</taxon>
        <taxon>Actinomycetes</taxon>
        <taxon>Kitasatosporales</taxon>
        <taxon>Streptomycetaceae</taxon>
        <taxon>Streptomyces</taxon>
    </lineage>
</organism>
<feature type="transmembrane region" description="Helical" evidence="2">
    <location>
        <begin position="219"/>
        <end position="242"/>
    </location>
</feature>